<name>A0A4Q2RUG0_9ACTN</name>
<dbReference type="Gene3D" id="3.90.1200.10">
    <property type="match status" value="1"/>
</dbReference>
<dbReference type="OrthoDB" id="3677467at2"/>
<reference evidence="2 3" key="1">
    <citation type="submission" date="2019-01" db="EMBL/GenBank/DDBJ databases">
        <title>Novel species of Nocardioides.</title>
        <authorList>
            <person name="Liu Q."/>
            <person name="Xin Y.-H."/>
        </authorList>
    </citation>
    <scope>NUCLEOTIDE SEQUENCE [LARGE SCALE GENOMIC DNA]</scope>
    <source>
        <strain evidence="2 3">HLT3-15</strain>
    </source>
</reference>
<dbReference type="RefSeq" id="WP_129474772.1">
    <property type="nucleotide sequence ID" value="NZ_SDWS01000003.1"/>
</dbReference>
<sequence>MTDPSRLLAERWGITAPARPLGGGMNSDTWLVEHEGSTFVAKLVPAAGAEGLAAGCEVAARLADAGFVTGRPVPDRDGRLVATAPDGSGLALLEHVDGRELEGETADEQVWIAEVLAGVHAATDPAPGPATATFAADWLAPDAPGVEEHGWLVTAIAGVRAETDALALTWAVLHADPAPEAFVHDDATGVTGLIDWAGSTRGPVLYDVASAVMYLGGSEHATAFLDAYRARGPLADGEIEHLDAFRRLREVVQGVYFAGRLAADDLTGGIEREDNEQGLSDARRRLAALGVRG</sequence>
<dbReference type="AlphaFoldDB" id="A0A4Q2RUG0"/>
<evidence type="ECO:0000313" key="3">
    <source>
        <dbReference type="Proteomes" id="UP000291838"/>
    </source>
</evidence>
<evidence type="ECO:0000313" key="2">
    <source>
        <dbReference type="EMBL" id="RYB91459.1"/>
    </source>
</evidence>
<protein>
    <recommendedName>
        <fullName evidence="1">Aminoglycoside phosphotransferase domain-containing protein</fullName>
    </recommendedName>
</protein>
<dbReference type="Proteomes" id="UP000291838">
    <property type="component" value="Unassembled WGS sequence"/>
</dbReference>
<dbReference type="InterPro" id="IPR002575">
    <property type="entry name" value="Aminoglycoside_PTrfase"/>
</dbReference>
<keyword evidence="3" id="KW-1185">Reference proteome</keyword>
<comment type="caution">
    <text evidence="2">The sequence shown here is derived from an EMBL/GenBank/DDBJ whole genome shotgun (WGS) entry which is preliminary data.</text>
</comment>
<dbReference type="SUPFAM" id="SSF56112">
    <property type="entry name" value="Protein kinase-like (PK-like)"/>
    <property type="match status" value="1"/>
</dbReference>
<organism evidence="2 3">
    <name type="scientific">Nocardioides glacieisoli</name>
    <dbReference type="NCBI Taxonomy" id="1168730"/>
    <lineage>
        <taxon>Bacteria</taxon>
        <taxon>Bacillati</taxon>
        <taxon>Actinomycetota</taxon>
        <taxon>Actinomycetes</taxon>
        <taxon>Propionibacteriales</taxon>
        <taxon>Nocardioidaceae</taxon>
        <taxon>Nocardioides</taxon>
    </lineage>
</organism>
<accession>A0A4Q2RUG0</accession>
<feature type="domain" description="Aminoglycoside phosphotransferase" evidence="1">
    <location>
        <begin position="18"/>
        <end position="231"/>
    </location>
</feature>
<gene>
    <name evidence="2" type="ORF">EUA06_09035</name>
</gene>
<dbReference type="InterPro" id="IPR011009">
    <property type="entry name" value="Kinase-like_dom_sf"/>
</dbReference>
<dbReference type="EMBL" id="SDWS01000003">
    <property type="protein sequence ID" value="RYB91459.1"/>
    <property type="molecule type" value="Genomic_DNA"/>
</dbReference>
<evidence type="ECO:0000259" key="1">
    <source>
        <dbReference type="Pfam" id="PF01636"/>
    </source>
</evidence>
<dbReference type="Pfam" id="PF01636">
    <property type="entry name" value="APH"/>
    <property type="match status" value="1"/>
</dbReference>
<proteinExistence type="predicted"/>